<dbReference type="InterPro" id="IPR011650">
    <property type="entry name" value="Peptidase_M20_dimer"/>
</dbReference>
<gene>
    <name evidence="12" type="ORF">SNE40_013487</name>
</gene>
<accession>A0AAN8JBQ1</accession>
<dbReference type="GO" id="GO:0005737">
    <property type="term" value="C:cytoplasm"/>
    <property type="evidence" value="ECO:0007669"/>
    <property type="project" value="UniProtKB-SubCell"/>
</dbReference>
<feature type="binding site" evidence="10">
    <location>
        <position position="167"/>
    </location>
    <ligand>
        <name>Zn(2+)</name>
        <dbReference type="ChEBI" id="CHEBI:29105"/>
        <label>1</label>
    </ligand>
</feature>
<dbReference type="FunFam" id="3.30.70.360:FF:000005">
    <property type="entry name" value="Putative Aminoacylase-1"/>
    <property type="match status" value="1"/>
</dbReference>
<dbReference type="PANTHER" id="PTHR45892:SF1">
    <property type="entry name" value="AMINOACYLASE-1"/>
    <property type="match status" value="1"/>
</dbReference>
<dbReference type="Gene3D" id="3.30.70.360">
    <property type="match status" value="1"/>
</dbReference>
<comment type="similarity">
    <text evidence="2">Belongs to the peptidase M20A family.</text>
</comment>
<evidence type="ECO:0000256" key="1">
    <source>
        <dbReference type="ARBA" id="ARBA00004496"/>
    </source>
</evidence>
<dbReference type="Gene3D" id="1.10.150.900">
    <property type="match status" value="1"/>
</dbReference>
<proteinExistence type="inferred from homology"/>
<comment type="caution">
    <text evidence="12">The sequence shown here is derived from an EMBL/GenBank/DDBJ whole genome shotgun (WGS) entry which is preliminary data.</text>
</comment>
<feature type="binding site" evidence="10">
    <location>
        <position position="106"/>
    </location>
    <ligand>
        <name>Zn(2+)</name>
        <dbReference type="ChEBI" id="CHEBI:29105"/>
        <label>1</label>
    </ligand>
</feature>
<evidence type="ECO:0000256" key="9">
    <source>
        <dbReference type="PIRSR" id="PIRSR036696-1"/>
    </source>
</evidence>
<dbReference type="EC" id="3.5.1.14" evidence="3"/>
<dbReference type="GO" id="GO:0046872">
    <property type="term" value="F:metal ion binding"/>
    <property type="evidence" value="ECO:0007669"/>
    <property type="project" value="UniProtKB-KW"/>
</dbReference>
<dbReference type="PANTHER" id="PTHR45892">
    <property type="entry name" value="AMINOACYLASE-1"/>
    <property type="match status" value="1"/>
</dbReference>
<feature type="active site" evidence="9">
    <location>
        <position position="76"/>
    </location>
</feature>
<comment type="subcellular location">
    <subcellularLocation>
        <location evidence="1">Cytoplasm</location>
    </subcellularLocation>
</comment>
<evidence type="ECO:0000256" key="3">
    <source>
        <dbReference type="ARBA" id="ARBA00011913"/>
    </source>
</evidence>
<keyword evidence="13" id="KW-1185">Reference proteome</keyword>
<dbReference type="NCBIfam" id="TIGR01880">
    <property type="entry name" value="Ac-peptdase-euk"/>
    <property type="match status" value="1"/>
</dbReference>
<feature type="binding site" evidence="10">
    <location>
        <position position="365"/>
    </location>
    <ligand>
        <name>Zn(2+)</name>
        <dbReference type="ChEBI" id="CHEBI:29105"/>
        <label>2</label>
    </ligand>
</feature>
<feature type="binding site" evidence="10">
    <location>
        <position position="106"/>
    </location>
    <ligand>
        <name>Zn(2+)</name>
        <dbReference type="ChEBI" id="CHEBI:29105"/>
        <label>2</label>
    </ligand>
</feature>
<dbReference type="InterPro" id="IPR036264">
    <property type="entry name" value="Bact_exopeptidase_dim_dom"/>
</dbReference>
<evidence type="ECO:0000256" key="4">
    <source>
        <dbReference type="ARBA" id="ARBA00022490"/>
    </source>
</evidence>
<keyword evidence="6" id="KW-0378">Hydrolase</keyword>
<dbReference type="Pfam" id="PF07687">
    <property type="entry name" value="M20_dimer"/>
    <property type="match status" value="1"/>
</dbReference>
<evidence type="ECO:0000256" key="2">
    <source>
        <dbReference type="ARBA" id="ARBA00006247"/>
    </source>
</evidence>
<evidence type="ECO:0000313" key="12">
    <source>
        <dbReference type="EMBL" id="KAK6174931.1"/>
    </source>
</evidence>
<dbReference type="InterPro" id="IPR052083">
    <property type="entry name" value="Aminoacylase-1_M20A"/>
</dbReference>
<dbReference type="InterPro" id="IPR001261">
    <property type="entry name" value="ArgE/DapE_CS"/>
</dbReference>
<dbReference type="PROSITE" id="PS00758">
    <property type="entry name" value="ARGE_DAPE_CPG2_1"/>
    <property type="match status" value="1"/>
</dbReference>
<evidence type="ECO:0000256" key="7">
    <source>
        <dbReference type="ARBA" id="ARBA00022833"/>
    </source>
</evidence>
<dbReference type="SUPFAM" id="SSF53187">
    <property type="entry name" value="Zn-dependent exopeptidases"/>
    <property type="match status" value="1"/>
</dbReference>
<dbReference type="GO" id="GO:0004046">
    <property type="term" value="F:aminoacylase activity"/>
    <property type="evidence" value="ECO:0007669"/>
    <property type="project" value="UniProtKB-EC"/>
</dbReference>
<organism evidence="12 13">
    <name type="scientific">Patella caerulea</name>
    <name type="common">Rayed Mediterranean limpet</name>
    <dbReference type="NCBI Taxonomy" id="87958"/>
    <lineage>
        <taxon>Eukaryota</taxon>
        <taxon>Metazoa</taxon>
        <taxon>Spiralia</taxon>
        <taxon>Lophotrochozoa</taxon>
        <taxon>Mollusca</taxon>
        <taxon>Gastropoda</taxon>
        <taxon>Patellogastropoda</taxon>
        <taxon>Patelloidea</taxon>
        <taxon>Patellidae</taxon>
        <taxon>Patella</taxon>
    </lineage>
</organism>
<dbReference type="FunFam" id="1.10.150.900:FF:000001">
    <property type="entry name" value="Aminoacylase-1, putative"/>
    <property type="match status" value="1"/>
</dbReference>
<comment type="cofactor">
    <cofactor evidence="10">
        <name>Zn(2+)</name>
        <dbReference type="ChEBI" id="CHEBI:29105"/>
    </cofactor>
    <text evidence="10">Binds 2 Zn(2+) ions per subunit.</text>
</comment>
<dbReference type="InterPro" id="IPR002933">
    <property type="entry name" value="Peptidase_M20"/>
</dbReference>
<evidence type="ECO:0000313" key="13">
    <source>
        <dbReference type="Proteomes" id="UP001347796"/>
    </source>
</evidence>
<evidence type="ECO:0000256" key="10">
    <source>
        <dbReference type="PIRSR" id="PIRSR036696-2"/>
    </source>
</evidence>
<feature type="binding site" evidence="10">
    <location>
        <position position="74"/>
    </location>
    <ligand>
        <name>Zn(2+)</name>
        <dbReference type="ChEBI" id="CHEBI:29105"/>
        <label>1</label>
    </ligand>
</feature>
<dbReference type="SUPFAM" id="SSF55031">
    <property type="entry name" value="Bacterial exopeptidase dimerisation domain"/>
    <property type="match status" value="1"/>
</dbReference>
<evidence type="ECO:0000256" key="8">
    <source>
        <dbReference type="ARBA" id="ARBA00029656"/>
    </source>
</evidence>
<keyword evidence="7 10" id="KW-0862">Zinc</keyword>
<dbReference type="AlphaFoldDB" id="A0AAN8JBQ1"/>
<dbReference type="GO" id="GO:0006520">
    <property type="term" value="P:amino acid metabolic process"/>
    <property type="evidence" value="ECO:0007669"/>
    <property type="project" value="InterPro"/>
</dbReference>
<dbReference type="Pfam" id="PF01546">
    <property type="entry name" value="Peptidase_M20"/>
    <property type="match status" value="1"/>
</dbReference>
<sequence length="396" mass="45206">MGEDSAVSLFREYLRIKTVQPDVDYSKSVAFLQRVAKDIGLQFKSFEVAPKKPICIMTWEGLEPSLPSILLSSHIDVVPVFPEHWRVDPFSAEKIDGNIYARGSQDMKCVSIQYMEAIRRIKSSGKRLLRTLHLVFTSDEEIGSTPQSLFVHHDEFKKLNVGFALDEGIANPGEEFRVFYGERSIWWVRVECQGQPGHGSQFIENTAAQKIQKVINRFLSFRDEEEKRLKSDESLSLGHVTTVNMTMMDGGIQFNVVPAQLSVGFDIRVSPYVDLDEFEKQIATWCHQAGPDVSYTFVVKGCHQELTSIDKSDPWWSAFHRSCLNMDLKIQTEIFPAGTDSRFIRKCGIPAIGFSPMNYTPILLHDHNEYLNEDIFLRGIEIYQEIIPALANVQRF</sequence>
<name>A0AAN8JBQ1_PATCE</name>
<dbReference type="CDD" id="cd05646">
    <property type="entry name" value="M20_AcylaseI_like"/>
    <property type="match status" value="1"/>
</dbReference>
<dbReference type="PROSITE" id="PS00759">
    <property type="entry name" value="ARGE_DAPE_CPG2_2"/>
    <property type="match status" value="1"/>
</dbReference>
<dbReference type="Proteomes" id="UP001347796">
    <property type="component" value="Unassembled WGS sequence"/>
</dbReference>
<evidence type="ECO:0000256" key="5">
    <source>
        <dbReference type="ARBA" id="ARBA00022723"/>
    </source>
</evidence>
<keyword evidence="5 10" id="KW-0479">Metal-binding</keyword>
<dbReference type="InterPro" id="IPR010159">
    <property type="entry name" value="N-acyl_aa_amidohydrolase"/>
</dbReference>
<evidence type="ECO:0000256" key="6">
    <source>
        <dbReference type="ARBA" id="ARBA00022801"/>
    </source>
</evidence>
<evidence type="ECO:0000259" key="11">
    <source>
        <dbReference type="Pfam" id="PF07687"/>
    </source>
</evidence>
<feature type="binding site" evidence="10">
    <location>
        <position position="141"/>
    </location>
    <ligand>
        <name>Zn(2+)</name>
        <dbReference type="ChEBI" id="CHEBI:29105"/>
        <label>2</label>
    </ligand>
</feature>
<feature type="domain" description="Peptidase M20 dimerisation" evidence="11">
    <location>
        <begin position="180"/>
        <end position="291"/>
    </location>
</feature>
<dbReference type="EMBL" id="JAZGQO010000010">
    <property type="protein sequence ID" value="KAK6174931.1"/>
    <property type="molecule type" value="Genomic_DNA"/>
</dbReference>
<dbReference type="Gene3D" id="3.40.630.10">
    <property type="entry name" value="Zn peptidases"/>
    <property type="match status" value="1"/>
</dbReference>
<dbReference type="FunFam" id="3.40.630.10:FF:000019">
    <property type="entry name" value="Aminoacylase 1"/>
    <property type="match status" value="1"/>
</dbReference>
<feature type="active site" description="Proton acceptor" evidence="9">
    <location>
        <position position="140"/>
    </location>
</feature>
<dbReference type="PIRSF" id="PIRSF036696">
    <property type="entry name" value="ACY-1"/>
    <property type="match status" value="1"/>
</dbReference>
<reference evidence="12 13" key="1">
    <citation type="submission" date="2024-01" db="EMBL/GenBank/DDBJ databases">
        <title>The genome of the rayed Mediterranean limpet Patella caerulea (Linnaeus, 1758).</title>
        <authorList>
            <person name="Anh-Thu Weber A."/>
            <person name="Halstead-Nussloch G."/>
        </authorList>
    </citation>
    <scope>NUCLEOTIDE SEQUENCE [LARGE SCALE GENOMIC DNA]</scope>
    <source>
        <strain evidence="12">AATW-2023a</strain>
        <tissue evidence="12">Whole specimen</tissue>
    </source>
</reference>
<keyword evidence="4" id="KW-0963">Cytoplasm</keyword>
<protein>
    <recommendedName>
        <fullName evidence="3">N-acyl-aliphatic-L-amino acid amidohydrolase</fullName>
        <ecNumber evidence="3">3.5.1.14</ecNumber>
    </recommendedName>
    <alternativeName>
        <fullName evidence="8">N-acyl-L-amino-acid amidohydrolase</fullName>
    </alternativeName>
</protein>